<dbReference type="WBParaSite" id="L893_g11807.t1">
    <property type="protein sequence ID" value="L893_g11807.t1"/>
    <property type="gene ID" value="L893_g11807"/>
</dbReference>
<evidence type="ECO:0000313" key="3">
    <source>
        <dbReference type="WBParaSite" id="L893_g11807.t1"/>
    </source>
</evidence>
<sequence>MIPSKTKPAGDSLINSASPPSNPRKPPLLASRSTSFGVVFLSHSAQTSPLSTAFLSRVLLHKTISDRLLSLSRRLPRPDATSTRIGEQHAPSEEFLVRRHRCPSEHLAAVNELLPAIMAKRRSRGSAEKSVVSGEELAEKLKKMGGVHGGSAEQALRREETSVTASFTKKRESHVMQVRCKFRSTYATEKTICVGVESTSAERVHQHSVVPLVAAPPPSPTRDEKVRLVSKVKMKYGKQSFR</sequence>
<feature type="region of interest" description="Disordered" evidence="1">
    <location>
        <begin position="1"/>
        <end position="29"/>
    </location>
</feature>
<keyword evidence="2" id="KW-1185">Reference proteome</keyword>
<reference evidence="3" key="1">
    <citation type="submission" date="2016-11" db="UniProtKB">
        <authorList>
            <consortium name="WormBaseParasite"/>
        </authorList>
    </citation>
    <scope>IDENTIFICATION</scope>
</reference>
<proteinExistence type="predicted"/>
<protein>
    <submittedName>
        <fullName evidence="3">Uncharacterized protein</fullName>
    </submittedName>
</protein>
<name>A0A1I7Y1L1_9BILA</name>
<accession>A0A1I7Y1L1</accession>
<dbReference type="AlphaFoldDB" id="A0A1I7Y1L1"/>
<organism evidence="2 3">
    <name type="scientific">Steinernema glaseri</name>
    <dbReference type="NCBI Taxonomy" id="37863"/>
    <lineage>
        <taxon>Eukaryota</taxon>
        <taxon>Metazoa</taxon>
        <taxon>Ecdysozoa</taxon>
        <taxon>Nematoda</taxon>
        <taxon>Chromadorea</taxon>
        <taxon>Rhabditida</taxon>
        <taxon>Tylenchina</taxon>
        <taxon>Panagrolaimomorpha</taxon>
        <taxon>Strongyloidoidea</taxon>
        <taxon>Steinernematidae</taxon>
        <taxon>Steinernema</taxon>
    </lineage>
</organism>
<evidence type="ECO:0000256" key="1">
    <source>
        <dbReference type="SAM" id="MobiDB-lite"/>
    </source>
</evidence>
<dbReference type="Proteomes" id="UP000095287">
    <property type="component" value="Unplaced"/>
</dbReference>
<evidence type="ECO:0000313" key="2">
    <source>
        <dbReference type="Proteomes" id="UP000095287"/>
    </source>
</evidence>